<dbReference type="PANTHER" id="PTHR20914">
    <property type="entry name" value="LY6/PLAUR DOMAIN-CONTAINING PROTEIN 8"/>
    <property type="match status" value="1"/>
</dbReference>
<reference evidence="5" key="2">
    <citation type="submission" date="2017-11" db="EMBL/GenBank/DDBJ databases">
        <title>Coralsnake Venomics: Analyses of Venom Gland Transcriptomes and Proteomes of Six Brazilian Taxa.</title>
        <authorList>
            <person name="Aird S.D."/>
            <person name="Jorge da Silva N."/>
            <person name="Qiu L."/>
            <person name="Villar-Briones A."/>
            <person name="Aparecida-Saddi V."/>
            <person name="Campos-Telles M.P."/>
            <person name="Grau M."/>
            <person name="Mikheyev A.S."/>
        </authorList>
    </citation>
    <scope>NUCLEOTIDE SEQUENCE</scope>
    <source>
        <tissue evidence="5">Venom_gland</tissue>
    </source>
</reference>
<dbReference type="CDD" id="cd23588">
    <property type="entry name" value="TFP_LU_ECD_PLIG"/>
    <property type="match status" value="1"/>
</dbReference>
<keyword evidence="4" id="KW-0732">Signal</keyword>
<dbReference type="CDD" id="cd23572">
    <property type="entry name" value="TFP_LU_ECD_PINLYP_rpt2"/>
    <property type="match status" value="1"/>
</dbReference>
<feature type="signal peptide" evidence="4">
    <location>
        <begin position="1"/>
        <end position="27"/>
    </location>
</feature>
<dbReference type="PANTHER" id="PTHR20914:SF30">
    <property type="entry name" value="LY6_PLAUR DOMAIN CONTAINING 9"/>
    <property type="match status" value="1"/>
</dbReference>
<keyword evidence="2" id="KW-0964">Secreted</keyword>
<proteinExistence type="predicted"/>
<evidence type="ECO:0000256" key="2">
    <source>
        <dbReference type="ARBA" id="ARBA00022525"/>
    </source>
</evidence>
<dbReference type="Gene3D" id="2.10.60.10">
    <property type="entry name" value="CD59"/>
    <property type="match status" value="1"/>
</dbReference>
<evidence type="ECO:0000313" key="5">
    <source>
        <dbReference type="EMBL" id="LAB19067.1"/>
    </source>
</evidence>
<protein>
    <submittedName>
        <fullName evidence="5">Uncharacterized protein</fullName>
    </submittedName>
</protein>
<sequence>MSSLRSDNMQALLQIFLCFVLLATGSCLQCETCQSNKTSCTGPMENCTEGDTCVIGIVQSSLSSGPAFMFQKSCGKSADCDNVHMHFDLGNGHMYHMIQHCCMEEACSNIATTLPTLEKDPKGKQCPACNSIGDPCKKDTVECSGKDTDCFTIITNVTSDGKLAKHTMKGCGSKNMCLVLQGGRQEISEEYKEKITCTFSGASQVLASFLTTFSSFWILKLLV</sequence>
<comment type="subcellular location">
    <subcellularLocation>
        <location evidence="1">Secreted</location>
    </subcellularLocation>
</comment>
<dbReference type="SUPFAM" id="SSF57302">
    <property type="entry name" value="Snake toxin-like"/>
    <property type="match status" value="1"/>
</dbReference>
<dbReference type="InterPro" id="IPR045860">
    <property type="entry name" value="Snake_toxin-like_sf"/>
</dbReference>
<feature type="chain" id="PRO_5013777053" evidence="4">
    <location>
        <begin position="28"/>
        <end position="223"/>
    </location>
</feature>
<evidence type="ECO:0000256" key="3">
    <source>
        <dbReference type="ARBA" id="ARBA00023157"/>
    </source>
</evidence>
<accession>A0A2D4LDH6</accession>
<name>A0A2D4LDH6_9SAUR</name>
<dbReference type="EMBL" id="IACM01005563">
    <property type="protein sequence ID" value="LAB19067.1"/>
    <property type="molecule type" value="Transcribed_RNA"/>
</dbReference>
<dbReference type="PROSITE" id="PS51257">
    <property type="entry name" value="PROKAR_LIPOPROTEIN"/>
    <property type="match status" value="1"/>
</dbReference>
<evidence type="ECO:0000256" key="1">
    <source>
        <dbReference type="ARBA" id="ARBA00004613"/>
    </source>
</evidence>
<organism evidence="5">
    <name type="scientific">Micrurus spixii</name>
    <name type="common">Amazon coral snake</name>
    <dbReference type="NCBI Taxonomy" id="129469"/>
    <lineage>
        <taxon>Eukaryota</taxon>
        <taxon>Metazoa</taxon>
        <taxon>Chordata</taxon>
        <taxon>Craniata</taxon>
        <taxon>Vertebrata</taxon>
        <taxon>Euteleostomi</taxon>
        <taxon>Lepidosauria</taxon>
        <taxon>Squamata</taxon>
        <taxon>Bifurcata</taxon>
        <taxon>Unidentata</taxon>
        <taxon>Episquamata</taxon>
        <taxon>Toxicofera</taxon>
        <taxon>Serpentes</taxon>
        <taxon>Colubroidea</taxon>
        <taxon>Elapidae</taxon>
        <taxon>Elapinae</taxon>
        <taxon>Micrurus</taxon>
    </lineage>
</organism>
<dbReference type="InterPro" id="IPR050918">
    <property type="entry name" value="CNF-like_PLA2_Inhibitor"/>
</dbReference>
<reference evidence="5" key="1">
    <citation type="submission" date="2017-07" db="EMBL/GenBank/DDBJ databases">
        <authorList>
            <person name="Mikheyev A."/>
            <person name="Grau M."/>
        </authorList>
    </citation>
    <scope>NUCLEOTIDE SEQUENCE</scope>
    <source>
        <tissue evidence="5">Venom_gland</tissue>
    </source>
</reference>
<keyword evidence="3" id="KW-1015">Disulfide bond</keyword>
<evidence type="ECO:0000256" key="4">
    <source>
        <dbReference type="SAM" id="SignalP"/>
    </source>
</evidence>
<dbReference type="AlphaFoldDB" id="A0A2D4LDH6"/>
<dbReference type="GO" id="GO:0005576">
    <property type="term" value="C:extracellular region"/>
    <property type="evidence" value="ECO:0007669"/>
    <property type="project" value="UniProtKB-SubCell"/>
</dbReference>